<organism evidence="2 3">
    <name type="scientific">Termitidicoccus mucosus</name>
    <dbReference type="NCBI Taxonomy" id="1184151"/>
    <lineage>
        <taxon>Bacteria</taxon>
        <taxon>Pseudomonadati</taxon>
        <taxon>Verrucomicrobiota</taxon>
        <taxon>Opitutia</taxon>
        <taxon>Opitutales</taxon>
        <taxon>Opitutaceae</taxon>
        <taxon>Termitidicoccus</taxon>
    </lineage>
</organism>
<proteinExistence type="predicted"/>
<dbReference type="EMBL" id="LRRQ01000144">
    <property type="protein sequence ID" value="OAM88135.1"/>
    <property type="molecule type" value="Genomic_DNA"/>
</dbReference>
<keyword evidence="3" id="KW-1185">Reference proteome</keyword>
<dbReference type="OrthoDB" id="201524at2"/>
<gene>
    <name evidence="2" type="ORF">AW736_18870</name>
</gene>
<protein>
    <recommendedName>
        <fullName evidence="4">Phytase-like domain-containing protein</fullName>
    </recommendedName>
</protein>
<name>A0A178IG68_9BACT</name>
<dbReference type="STRING" id="1184151.AW736_18870"/>
<feature type="signal peptide" evidence="1">
    <location>
        <begin position="1"/>
        <end position="28"/>
    </location>
</feature>
<feature type="chain" id="PRO_5008088761" description="Phytase-like domain-containing protein" evidence="1">
    <location>
        <begin position="29"/>
        <end position="313"/>
    </location>
</feature>
<comment type="caution">
    <text evidence="2">The sequence shown here is derived from an EMBL/GenBank/DDBJ whole genome shotgun (WGS) entry which is preliminary data.</text>
</comment>
<dbReference type="AlphaFoldDB" id="A0A178IG68"/>
<dbReference type="RefSeq" id="WP_068771854.1">
    <property type="nucleotide sequence ID" value="NZ_CP109796.1"/>
</dbReference>
<reference evidence="2 3" key="1">
    <citation type="submission" date="2016-01" db="EMBL/GenBank/DDBJ databases">
        <title>High potential of lignocellulose degradation of a new Verrucomicrobia species.</title>
        <authorList>
            <person name="Wang Y."/>
            <person name="Shi Y."/>
            <person name="Qiu Z."/>
            <person name="Liu S."/>
            <person name="Yang H."/>
        </authorList>
    </citation>
    <scope>NUCLEOTIDE SEQUENCE [LARGE SCALE GENOMIC DNA]</scope>
    <source>
        <strain evidence="2 3">TSB47</strain>
    </source>
</reference>
<evidence type="ECO:0000256" key="1">
    <source>
        <dbReference type="SAM" id="SignalP"/>
    </source>
</evidence>
<accession>A0A178IG68</accession>
<evidence type="ECO:0000313" key="3">
    <source>
        <dbReference type="Proteomes" id="UP000078486"/>
    </source>
</evidence>
<dbReference type="Proteomes" id="UP000078486">
    <property type="component" value="Unassembled WGS sequence"/>
</dbReference>
<evidence type="ECO:0000313" key="2">
    <source>
        <dbReference type="EMBL" id="OAM88135.1"/>
    </source>
</evidence>
<sequence length="313" mass="34267">MKPNKTKTHPRGAAAFSAARALVLAVLAATGALATATAAGTGAAAPTLEHPFVGTYKKEAQQGMAIHKDTAFLFNNTGIVRMYNLKTKEFINDYLLDTAAPENHANCANFGVEFPEGNSAYPALYVSECYGQRRCFVQSVSAAGAKLIQTLKVRRDGKSMEPLTADYSFDWYVDKDGKFLYFAAITHDAKNRADESDYLITKVRLPALSEGDVTFTEKDFLDRFTISFRHLSQGGVIRGDRLYMPVGCPKPAGAKKDPADRALIVVDLGKRKIEKIMDFSKDLTLEPEDADFHGDKLLMVCGQDGGLWHVKGI</sequence>
<keyword evidence="1" id="KW-0732">Signal</keyword>
<evidence type="ECO:0008006" key="4">
    <source>
        <dbReference type="Google" id="ProtNLM"/>
    </source>
</evidence>